<keyword evidence="2" id="KW-1185">Reference proteome</keyword>
<dbReference type="EC" id="2.1.1.-" evidence="1"/>
<comment type="caution">
    <text evidence="1">The sequence shown here is derived from an EMBL/GenBank/DDBJ whole genome shotgun (WGS) entry which is preliminary data.</text>
</comment>
<dbReference type="EMBL" id="JANUHA010000001">
    <property type="protein sequence ID" value="MCS0595048.1"/>
    <property type="molecule type" value="Genomic_DNA"/>
</dbReference>
<sequence length="408" mass="45191">MAILHPTRTYPALLPRYVSRFRCSGSACPDTCCTGWSVTLDKKTFTAYRQSRHPELKDIFDTSLRRQRSQGSDLNYGRIEMTAGDIACPLMQGGLCGVQKHMDESHLSNTCFTYPRIATSLGGQVQQALQLSCPEAARQALLAPDAFDFIEDRITVRSGELGSVQASGQAGSELLRDVRIFCLQLMRAEGIELWQRLAMLGVFCEQLSKTGPAGIAPLMDEFARLVESGAMLDALGQLQPNHAAQAIVFATLWSEKEAPGRTARQRAVIDAVAGNLGADPETGVTAIDDLVAAYTRGVQRLPQALAAAPHLLEHYLLNEMFLHVFPFDARDAYESYLQLVSRYGLLRLMLAARCVPEGPLPDPDTLVETVQVFCRRFRHDPKFARRASEALRSEGWDSLDKLYGFLRH</sequence>
<proteinExistence type="predicted"/>
<reference evidence="1 2" key="1">
    <citation type="submission" date="2022-08" db="EMBL/GenBank/DDBJ databases">
        <title>Reclassification of Massilia species as members of the genera Telluria, Duganella, Pseudoduganella, Mokoshia gen. nov. and Zemynaea gen. nov. using orthogonal and non-orthogonal genome-based approaches.</title>
        <authorList>
            <person name="Bowman J.P."/>
        </authorList>
    </citation>
    <scope>NUCLEOTIDE SEQUENCE [LARGE SCALE GENOMIC DNA]</scope>
    <source>
        <strain evidence="1 2">JCM 31661</strain>
    </source>
</reference>
<keyword evidence="1" id="KW-0966">Cell projection</keyword>
<keyword evidence="1" id="KW-0282">Flagellum</keyword>
<keyword evidence="1" id="KW-0808">Transferase</keyword>
<dbReference type="GO" id="GO:0008168">
    <property type="term" value="F:methyltransferase activity"/>
    <property type="evidence" value="ECO:0007669"/>
    <property type="project" value="UniProtKB-KW"/>
</dbReference>
<keyword evidence="1" id="KW-0969">Cilium</keyword>
<protein>
    <submittedName>
        <fullName evidence="1">Flagellin lysine-N-methylase</fullName>
        <ecNumber evidence="1">2.1.1.-</ecNumber>
    </submittedName>
</protein>
<accession>A0ABT2AFU6</accession>
<dbReference type="GO" id="GO:0032259">
    <property type="term" value="P:methylation"/>
    <property type="evidence" value="ECO:0007669"/>
    <property type="project" value="UniProtKB-KW"/>
</dbReference>
<evidence type="ECO:0000313" key="1">
    <source>
        <dbReference type="EMBL" id="MCS0595048.1"/>
    </source>
</evidence>
<dbReference type="RefSeq" id="WP_258826129.1">
    <property type="nucleotide sequence ID" value="NZ_JANUHA010000001.1"/>
</dbReference>
<organism evidence="1 2">
    <name type="scientific">Massilia agri</name>
    <dbReference type="NCBI Taxonomy" id="1886785"/>
    <lineage>
        <taxon>Bacteria</taxon>
        <taxon>Pseudomonadati</taxon>
        <taxon>Pseudomonadota</taxon>
        <taxon>Betaproteobacteria</taxon>
        <taxon>Burkholderiales</taxon>
        <taxon>Oxalobacteraceae</taxon>
        <taxon>Telluria group</taxon>
        <taxon>Massilia</taxon>
    </lineage>
</organism>
<dbReference type="NCBIfam" id="NF038110">
    <property type="entry name" value="Lys_methyl_FliB"/>
    <property type="match status" value="1"/>
</dbReference>
<keyword evidence="1" id="KW-0489">Methyltransferase</keyword>
<dbReference type="Proteomes" id="UP001206572">
    <property type="component" value="Unassembled WGS sequence"/>
</dbReference>
<gene>
    <name evidence="1" type="primary">fliB</name>
    <name evidence="1" type="ORF">NX780_01655</name>
</gene>
<evidence type="ECO:0000313" key="2">
    <source>
        <dbReference type="Proteomes" id="UP001206572"/>
    </source>
</evidence>
<name>A0ABT2AFU6_9BURK</name>